<accession>A0A9X2H4S7</accession>
<gene>
    <name evidence="1" type="ORF">MJ956_10760</name>
</gene>
<proteinExistence type="predicted"/>
<protein>
    <submittedName>
        <fullName evidence="1">Uncharacterized protein</fullName>
    </submittedName>
</protein>
<organism evidence="1 2">
    <name type="scientific">Aurantimonas marianensis</name>
    <dbReference type="NCBI Taxonomy" id="2920428"/>
    <lineage>
        <taxon>Bacteria</taxon>
        <taxon>Pseudomonadati</taxon>
        <taxon>Pseudomonadota</taxon>
        <taxon>Alphaproteobacteria</taxon>
        <taxon>Hyphomicrobiales</taxon>
        <taxon>Aurantimonadaceae</taxon>
        <taxon>Aurantimonas</taxon>
    </lineage>
</organism>
<reference evidence="1" key="1">
    <citation type="submission" date="2022-03" db="EMBL/GenBank/DDBJ databases">
        <title>Aurantimonas Liuensis sp. Nov., isolated from the hadal seawater of the Mariana Trench.</title>
        <authorList>
            <person name="Liu R."/>
        </authorList>
    </citation>
    <scope>NUCLEOTIDE SEQUENCE</scope>
    <source>
        <strain evidence="1">LRZ36</strain>
    </source>
</reference>
<dbReference type="Proteomes" id="UP001155220">
    <property type="component" value="Unassembled WGS sequence"/>
</dbReference>
<dbReference type="EMBL" id="JALHBS010000059">
    <property type="protein sequence ID" value="MCP3055620.1"/>
    <property type="molecule type" value="Genomic_DNA"/>
</dbReference>
<evidence type="ECO:0000313" key="1">
    <source>
        <dbReference type="EMBL" id="MCP3055620.1"/>
    </source>
</evidence>
<name>A0A9X2H4S7_9HYPH</name>
<sequence>MGDKLVPNGLSMGRKVLLQVDASQIVAHEADEPNVVVDLVDAESVTGGRGRALAEAPPLIHAR</sequence>
<evidence type="ECO:0000313" key="2">
    <source>
        <dbReference type="Proteomes" id="UP001155220"/>
    </source>
</evidence>
<keyword evidence="2" id="KW-1185">Reference proteome</keyword>
<comment type="caution">
    <text evidence="1">The sequence shown here is derived from an EMBL/GenBank/DDBJ whole genome shotgun (WGS) entry which is preliminary data.</text>
</comment>
<dbReference type="AlphaFoldDB" id="A0A9X2H4S7"/>
<dbReference type="RefSeq" id="WP_253964467.1">
    <property type="nucleotide sequence ID" value="NZ_JALHBS010000059.1"/>
</dbReference>